<evidence type="ECO:0000256" key="1">
    <source>
        <dbReference type="SAM" id="SignalP"/>
    </source>
</evidence>
<keyword evidence="4" id="KW-1185">Reference proteome</keyword>
<dbReference type="InterPro" id="IPR013578">
    <property type="entry name" value="Peptidase_M16C_assoc"/>
</dbReference>
<dbReference type="PROSITE" id="PS51257">
    <property type="entry name" value="PROKAR_LIPOPROTEIN"/>
    <property type="match status" value="1"/>
</dbReference>
<feature type="signal peptide" evidence="1">
    <location>
        <begin position="1"/>
        <end position="21"/>
    </location>
</feature>
<reference evidence="4" key="1">
    <citation type="submission" date="2021-03" db="EMBL/GenBank/DDBJ databases">
        <title>Genome of Cognatishimia sp. F0-27.</title>
        <authorList>
            <person name="Ping X."/>
        </authorList>
    </citation>
    <scope>NUCLEOTIDE SEQUENCE [LARGE SCALE GENOMIC DNA]</scope>
    <source>
        <strain evidence="4">E313</strain>
    </source>
</reference>
<proteinExistence type="predicted"/>
<dbReference type="InterPro" id="IPR011249">
    <property type="entry name" value="Metalloenz_LuxS/M16"/>
</dbReference>
<dbReference type="Gene3D" id="3.30.830.10">
    <property type="entry name" value="Metalloenzyme, LuxS/M16 peptidase-like"/>
    <property type="match status" value="4"/>
</dbReference>
<organism evidence="3 4">
    <name type="scientific">Winogradskyella immobilis</name>
    <dbReference type="NCBI Taxonomy" id="2816852"/>
    <lineage>
        <taxon>Bacteria</taxon>
        <taxon>Pseudomonadati</taxon>
        <taxon>Bacteroidota</taxon>
        <taxon>Flavobacteriia</taxon>
        <taxon>Flavobacteriales</taxon>
        <taxon>Flavobacteriaceae</taxon>
        <taxon>Winogradskyella</taxon>
    </lineage>
</organism>
<sequence length="948" mass="105080">MKRFRLTGFIAIVLCTVLACKNDSSSNSETEFKVNYEKFTLDNGLEVLLHIDRSDPVVAVSLTAHVGSAREIVGRTGFAHLFEHLLFLESENLGKGGLDKMTARIGGSGANGSTSRDRTNYLQTVPKDALEKMIWAEADKLGYFINTVTEPVLAKEKQVVKNEKRQRVDNSPYGHTQYVIDQNLYPKGHPYSWQVIGSLEDLQNATLQDVKDFFNRWYVPNNVILTIAGDFDVEQTKAWVKKYFDEIPRGEDIPKLAKQPAILDASKHLYYEDNFARAPRLTMVWPGVPQYHEDSYALNVLSQYLTNGKKAPLYKVLVEDEQLTSNVGMGGYNSEISGQIQLSVTAFNQVDLNDLAKAFDKGFKTFEENGISETDLNRIKAGQETNFYGRLSSVLGKGSQLTQYEMFAGDAGYISDEVNNILAVTPEDVMRVYNTYIKGKNYIATSFVPRGQKNLTLVNSELAEIVEEQIVDGAEENFDSSIAATYEKTPSSFDRSIEPPYGESPDVKVPEVWKENLDSGIKVLGIENSEVPLVQFQMQIKGGMLLENKDKIGVSNLLASLMTRGTANKTPEQLENEIESLGARINAFASNDAIFISGNSLSKNFDATMALVSEILLEPRWDAKEFELLKQSTKSRIQRIAANPNAIAANEYNKILYGENHILANNNIGTESSLESITIDDLKAYYNTNISPNLASMHIVGDISQSNAIANLESINANWEVKDITLPNLPEVKQPAKSTVYFYDVPNAKQSVLRFGYPAPKATDKDYYAATVMNYRLGGGGFASQLTQQLREGKGYTYGIRSGFTGNDKTGSFAISSGVRSNVTYESTALVKEILENYGKDYDSTDLAVTKGFTIKSNARAFETLGAKLNMLSNISNNGLADDYAKSREAIVKALTIEDMKALAEKYITPDQMIYLVVGDAATQLDKLEKLGFGKPVLLNPEYEGLDQ</sequence>
<gene>
    <name evidence="3" type="ORF">J1C55_11280</name>
</gene>
<dbReference type="Pfam" id="PF00675">
    <property type="entry name" value="Peptidase_M16"/>
    <property type="match status" value="2"/>
</dbReference>
<dbReference type="RefSeq" id="WP_227477666.1">
    <property type="nucleotide sequence ID" value="NZ_JAFMPT010000016.1"/>
</dbReference>
<dbReference type="Pfam" id="PF05193">
    <property type="entry name" value="Peptidase_M16_C"/>
    <property type="match status" value="2"/>
</dbReference>
<dbReference type="InterPro" id="IPR050361">
    <property type="entry name" value="MPP/UQCRC_Complex"/>
</dbReference>
<feature type="chain" id="PRO_5045247266" evidence="1">
    <location>
        <begin position="22"/>
        <end position="948"/>
    </location>
</feature>
<dbReference type="EMBL" id="JAFMPT010000016">
    <property type="protein sequence ID" value="MCC1485174.1"/>
    <property type="molecule type" value="Genomic_DNA"/>
</dbReference>
<evidence type="ECO:0000313" key="4">
    <source>
        <dbReference type="Proteomes" id="UP000778797"/>
    </source>
</evidence>
<protein>
    <submittedName>
        <fullName evidence="3">Insulinase family protein</fullName>
    </submittedName>
</protein>
<dbReference type="PANTHER" id="PTHR11851">
    <property type="entry name" value="METALLOPROTEASE"/>
    <property type="match status" value="1"/>
</dbReference>
<dbReference type="InterPro" id="IPR007863">
    <property type="entry name" value="Peptidase_M16_C"/>
</dbReference>
<comment type="caution">
    <text evidence="3">The sequence shown here is derived from an EMBL/GenBank/DDBJ whole genome shotgun (WGS) entry which is preliminary data.</text>
</comment>
<dbReference type="SMART" id="SM01264">
    <property type="entry name" value="M16C_associated"/>
    <property type="match status" value="1"/>
</dbReference>
<dbReference type="Proteomes" id="UP000778797">
    <property type="component" value="Unassembled WGS sequence"/>
</dbReference>
<evidence type="ECO:0000313" key="3">
    <source>
        <dbReference type="EMBL" id="MCC1485174.1"/>
    </source>
</evidence>
<evidence type="ECO:0000259" key="2">
    <source>
        <dbReference type="SMART" id="SM01264"/>
    </source>
</evidence>
<keyword evidence="1" id="KW-0732">Signal</keyword>
<name>A0ABS8EPM5_9FLAO</name>
<dbReference type="InterPro" id="IPR011765">
    <property type="entry name" value="Pept_M16_N"/>
</dbReference>
<reference evidence="4" key="2">
    <citation type="submission" date="2023-07" db="EMBL/GenBank/DDBJ databases">
        <title>Genome of Winogradskyella sp. E313.</title>
        <authorList>
            <person name="Zhou Y."/>
        </authorList>
    </citation>
    <scope>NUCLEOTIDE SEQUENCE [LARGE SCALE GENOMIC DNA]</scope>
    <source>
        <strain evidence="4">E313</strain>
    </source>
</reference>
<accession>A0ABS8EPM5</accession>
<feature type="domain" description="Peptidase M16C associated" evidence="2">
    <location>
        <begin position="407"/>
        <end position="668"/>
    </location>
</feature>
<dbReference type="SUPFAM" id="SSF63411">
    <property type="entry name" value="LuxS/MPP-like metallohydrolase"/>
    <property type="match status" value="4"/>
</dbReference>